<evidence type="ECO:0000313" key="4">
    <source>
        <dbReference type="Proteomes" id="UP001149140"/>
    </source>
</evidence>
<dbReference type="SMART" id="SM00710">
    <property type="entry name" value="PbH1"/>
    <property type="match status" value="4"/>
</dbReference>
<comment type="caution">
    <text evidence="3">The sequence shown here is derived from an EMBL/GenBank/DDBJ whole genome shotgun (WGS) entry which is preliminary data.</text>
</comment>
<evidence type="ECO:0000256" key="2">
    <source>
        <dbReference type="SAM" id="SignalP"/>
    </source>
</evidence>
<feature type="region of interest" description="Disordered" evidence="1">
    <location>
        <begin position="367"/>
        <end position="398"/>
    </location>
</feature>
<dbReference type="InterPro" id="IPR011050">
    <property type="entry name" value="Pectin_lyase_fold/virulence"/>
</dbReference>
<evidence type="ECO:0000256" key="1">
    <source>
        <dbReference type="SAM" id="MobiDB-lite"/>
    </source>
</evidence>
<gene>
    <name evidence="3" type="ORF">OM076_30740</name>
</gene>
<dbReference type="SUPFAM" id="SSF51126">
    <property type="entry name" value="Pectin lyase-like"/>
    <property type="match status" value="1"/>
</dbReference>
<feature type="signal peptide" evidence="2">
    <location>
        <begin position="1"/>
        <end position="22"/>
    </location>
</feature>
<proteinExistence type="predicted"/>
<feature type="chain" id="PRO_5040941873" evidence="2">
    <location>
        <begin position="23"/>
        <end position="571"/>
    </location>
</feature>
<protein>
    <submittedName>
        <fullName evidence="3">Right-handed parallel beta-helix repeat-containing protein</fullName>
    </submittedName>
</protein>
<dbReference type="Proteomes" id="UP001149140">
    <property type="component" value="Unassembled WGS sequence"/>
</dbReference>
<feature type="compositionally biased region" description="Pro residues" evidence="1">
    <location>
        <begin position="367"/>
        <end position="396"/>
    </location>
</feature>
<organism evidence="3 4">
    <name type="scientific">Solirubrobacter ginsenosidimutans</name>
    <dbReference type="NCBI Taxonomy" id="490573"/>
    <lineage>
        <taxon>Bacteria</taxon>
        <taxon>Bacillati</taxon>
        <taxon>Actinomycetota</taxon>
        <taxon>Thermoleophilia</taxon>
        <taxon>Solirubrobacterales</taxon>
        <taxon>Solirubrobacteraceae</taxon>
        <taxon>Solirubrobacter</taxon>
    </lineage>
</organism>
<dbReference type="InterPro" id="IPR059226">
    <property type="entry name" value="Choice_anch_Q_dom"/>
</dbReference>
<dbReference type="InterPro" id="IPR012334">
    <property type="entry name" value="Pectin_lyas_fold"/>
</dbReference>
<dbReference type="InterPro" id="IPR006626">
    <property type="entry name" value="PbH1"/>
</dbReference>
<accession>A0A9X3S2J4</accession>
<keyword evidence="2" id="KW-0732">Signal</keyword>
<keyword evidence="4" id="KW-1185">Reference proteome</keyword>
<dbReference type="RefSeq" id="WP_270043937.1">
    <property type="nucleotide sequence ID" value="NZ_JAPDOD010000036.1"/>
</dbReference>
<dbReference type="NCBIfam" id="NF041518">
    <property type="entry name" value="choice_anch_Q"/>
    <property type="match status" value="1"/>
</dbReference>
<name>A0A9X3S2J4_9ACTN</name>
<dbReference type="PANTHER" id="PTHR11319:SF35">
    <property type="entry name" value="OUTER MEMBRANE PROTEIN PMPC-RELATED"/>
    <property type="match status" value="1"/>
</dbReference>
<sequence>MRLSAVPLALVLVLLAAWPASAANFTVNRTDDVAGAAGCPQICTLRNAVNGSQDASNTITVPAGTYTLTSSITIPKTITITGAGASSTTITGNNTFRIFTVSSEHVLQLTGVTVTGGNATTDTANPYGGGILVSGSARLILTGSRITGNSAPSGGGGIALRGGLIAGAVSSVIDNNSTTGSGGGILAQPLQAGGNAGTLALVDSTVAFNSAASGGGIASRDNASAVSLERVTVADNRSTTAPGGGLYITPAQANFTVKSSIVARNSATAPRTGVTAPSDCAPFAPANSGQNVESGSDCGFTNGSQNADAGLAPQLVTINGTYVLPLLAGSPAIDRAVDCGAGTQDQTGTARPVGAACDSGAFEYIPPPPEPTPTAAPAPQPTVAPTPAPTATPTPTPVYGKTVVGGSLSGTILVRDPGSKTFKLLPAVQAIKVGSTVDARKGVVTLTSVPKAGGKPETAKFYAGMFKVTQSGGITTLTLNEPLAPCAPARSARAAAKKPKTRKLWGDGKGKFRTKGQYSAATVRGTKWLVQDGCRYTRTTVATGVVGVRDDVTKRTVILRKGKSYTARPRR</sequence>
<evidence type="ECO:0000313" key="3">
    <source>
        <dbReference type="EMBL" id="MDA0164685.1"/>
    </source>
</evidence>
<dbReference type="Gene3D" id="2.160.20.10">
    <property type="entry name" value="Single-stranded right-handed beta-helix, Pectin lyase-like"/>
    <property type="match status" value="1"/>
</dbReference>
<dbReference type="PANTHER" id="PTHR11319">
    <property type="entry name" value="G PROTEIN-COUPLED RECEPTOR-RELATED"/>
    <property type="match status" value="1"/>
</dbReference>
<reference evidence="3" key="1">
    <citation type="submission" date="2022-10" db="EMBL/GenBank/DDBJ databases">
        <title>The WGS of Solirubrobacter ginsenosidimutans DSM 21036.</title>
        <authorList>
            <person name="Jiang Z."/>
        </authorList>
    </citation>
    <scope>NUCLEOTIDE SEQUENCE</scope>
    <source>
        <strain evidence="3">DSM 21036</strain>
    </source>
</reference>
<dbReference type="AlphaFoldDB" id="A0A9X3S2J4"/>
<dbReference type="EMBL" id="JAPDOD010000036">
    <property type="protein sequence ID" value="MDA0164685.1"/>
    <property type="molecule type" value="Genomic_DNA"/>
</dbReference>